<reference evidence="7 8" key="1">
    <citation type="submission" date="2019-09" db="EMBL/GenBank/DDBJ databases">
        <title>Ecophysiology of the spiral-shaped methanotroph Methylospira mobilis as revealed by the complete genome sequence.</title>
        <authorList>
            <person name="Oshkin I.Y."/>
            <person name="Dedysh S.N."/>
            <person name="Miroshnikov K."/>
            <person name="Danilova O.V."/>
            <person name="Hakobyan A."/>
            <person name="Liesack W."/>
        </authorList>
    </citation>
    <scope>NUCLEOTIDE SEQUENCE [LARGE SCALE GENOMIC DNA]</scope>
    <source>
        <strain evidence="7 8">Shm1</strain>
    </source>
</reference>
<organism evidence="7 8">
    <name type="scientific">Candidatus Methylospira mobilis</name>
    <dbReference type="NCBI Taxonomy" id="1808979"/>
    <lineage>
        <taxon>Bacteria</taxon>
        <taxon>Pseudomonadati</taxon>
        <taxon>Pseudomonadota</taxon>
        <taxon>Gammaproteobacteria</taxon>
        <taxon>Methylococcales</taxon>
        <taxon>Methylococcaceae</taxon>
        <taxon>Candidatus Methylospira</taxon>
    </lineage>
</organism>
<dbReference type="InParanoid" id="A0A5Q0BEV6"/>
<comment type="similarity">
    <text evidence="5">Belongs to the YqgF HJR family.</text>
</comment>
<dbReference type="EC" id="3.1.-.-" evidence="5"/>
<keyword evidence="8" id="KW-1185">Reference proteome</keyword>
<name>A0A5Q0BEV6_9GAMM</name>
<dbReference type="InterPro" id="IPR005227">
    <property type="entry name" value="YqgF"/>
</dbReference>
<dbReference type="CDD" id="cd16964">
    <property type="entry name" value="YqgF"/>
    <property type="match status" value="1"/>
</dbReference>
<evidence type="ECO:0000256" key="5">
    <source>
        <dbReference type="HAMAP-Rule" id="MF_00651"/>
    </source>
</evidence>
<dbReference type="PANTHER" id="PTHR33317:SF4">
    <property type="entry name" value="POLYNUCLEOTIDYL TRANSFERASE, RIBONUCLEASE H-LIKE SUPERFAMILY PROTEIN"/>
    <property type="match status" value="1"/>
</dbReference>
<dbReference type="GO" id="GO:0005829">
    <property type="term" value="C:cytosol"/>
    <property type="evidence" value="ECO:0007669"/>
    <property type="project" value="TreeGrafter"/>
</dbReference>
<dbReference type="GO" id="GO:0000967">
    <property type="term" value="P:rRNA 5'-end processing"/>
    <property type="evidence" value="ECO:0007669"/>
    <property type="project" value="UniProtKB-UniRule"/>
</dbReference>
<gene>
    <name evidence="7" type="primary">ruvX</name>
    <name evidence="7" type="ORF">F6R98_06740</name>
</gene>
<evidence type="ECO:0000256" key="4">
    <source>
        <dbReference type="ARBA" id="ARBA00022801"/>
    </source>
</evidence>
<dbReference type="Pfam" id="PF03652">
    <property type="entry name" value="RuvX"/>
    <property type="match status" value="1"/>
</dbReference>
<evidence type="ECO:0000256" key="1">
    <source>
        <dbReference type="ARBA" id="ARBA00022490"/>
    </source>
</evidence>
<evidence type="ECO:0000313" key="7">
    <source>
        <dbReference type="EMBL" id="QFY42360.1"/>
    </source>
</evidence>
<accession>A0A5Q0BEV6</accession>
<feature type="domain" description="YqgF/RNase H-like" evidence="6">
    <location>
        <begin position="11"/>
        <end position="111"/>
    </location>
</feature>
<dbReference type="HAMAP" id="MF_00651">
    <property type="entry name" value="Nuclease_YqgF"/>
    <property type="match status" value="1"/>
</dbReference>
<dbReference type="NCBIfam" id="TIGR00250">
    <property type="entry name" value="RNAse_H_YqgF"/>
    <property type="match status" value="1"/>
</dbReference>
<dbReference type="SUPFAM" id="SSF53098">
    <property type="entry name" value="Ribonuclease H-like"/>
    <property type="match status" value="1"/>
</dbReference>
<dbReference type="PANTHER" id="PTHR33317">
    <property type="entry name" value="POLYNUCLEOTIDYL TRANSFERASE, RIBONUCLEASE H-LIKE SUPERFAMILY PROTEIN"/>
    <property type="match status" value="1"/>
</dbReference>
<dbReference type="FunCoup" id="A0A5Q0BEV6">
    <property type="interactions" value="352"/>
</dbReference>
<dbReference type="SMART" id="SM00732">
    <property type="entry name" value="YqgFc"/>
    <property type="match status" value="1"/>
</dbReference>
<dbReference type="GO" id="GO:0004518">
    <property type="term" value="F:nuclease activity"/>
    <property type="evidence" value="ECO:0007669"/>
    <property type="project" value="UniProtKB-KW"/>
</dbReference>
<sequence>MPEVEQTARDGAYIGFDFGEKNIGVAVGQRITATATRLETIRVVSNAAKWDAITRLVNEWRPVAFVVGLAYQLDGSENPITQPTLRFCRQLDGRYRLPVYTMDETLSTMESKEIFYQSRTRRSEKFIDFKDEFAAQLILQTWLRQPLPGGAGHV</sequence>
<dbReference type="OrthoDB" id="9796140at2"/>
<dbReference type="AlphaFoldDB" id="A0A5Q0BEV6"/>
<dbReference type="InterPro" id="IPR012337">
    <property type="entry name" value="RNaseH-like_sf"/>
</dbReference>
<dbReference type="EMBL" id="CP044205">
    <property type="protein sequence ID" value="QFY42360.1"/>
    <property type="molecule type" value="Genomic_DNA"/>
</dbReference>
<evidence type="ECO:0000256" key="3">
    <source>
        <dbReference type="ARBA" id="ARBA00022722"/>
    </source>
</evidence>
<dbReference type="KEGG" id="mmob:F6R98_06740"/>
<comment type="function">
    <text evidence="5">Could be a nuclease involved in processing of the 5'-end of pre-16S rRNA.</text>
</comment>
<keyword evidence="2 5" id="KW-0690">Ribosome biogenesis</keyword>
<proteinExistence type="inferred from homology"/>
<evidence type="ECO:0000313" key="8">
    <source>
        <dbReference type="Proteomes" id="UP000325755"/>
    </source>
</evidence>
<keyword evidence="1 5" id="KW-0963">Cytoplasm</keyword>
<dbReference type="Gene3D" id="3.30.420.140">
    <property type="entry name" value="YqgF/RNase H-like domain"/>
    <property type="match status" value="1"/>
</dbReference>
<comment type="subcellular location">
    <subcellularLocation>
        <location evidence="5">Cytoplasm</location>
    </subcellularLocation>
</comment>
<dbReference type="InterPro" id="IPR006641">
    <property type="entry name" value="YqgF/RNaseH-like_dom"/>
</dbReference>
<evidence type="ECO:0000259" key="6">
    <source>
        <dbReference type="SMART" id="SM00732"/>
    </source>
</evidence>
<dbReference type="RefSeq" id="WP_153248339.1">
    <property type="nucleotide sequence ID" value="NZ_CP044205.1"/>
</dbReference>
<dbReference type="GO" id="GO:0016788">
    <property type="term" value="F:hydrolase activity, acting on ester bonds"/>
    <property type="evidence" value="ECO:0007669"/>
    <property type="project" value="UniProtKB-UniRule"/>
</dbReference>
<keyword evidence="4 5" id="KW-0378">Hydrolase</keyword>
<dbReference type="Proteomes" id="UP000325755">
    <property type="component" value="Chromosome"/>
</dbReference>
<evidence type="ECO:0000256" key="2">
    <source>
        <dbReference type="ARBA" id="ARBA00022517"/>
    </source>
</evidence>
<protein>
    <recommendedName>
        <fullName evidence="5">Putative pre-16S rRNA nuclease</fullName>
        <ecNumber evidence="5">3.1.-.-</ecNumber>
    </recommendedName>
</protein>
<dbReference type="InterPro" id="IPR037027">
    <property type="entry name" value="YqgF/RNaseH-like_dom_sf"/>
</dbReference>
<keyword evidence="3 5" id="KW-0540">Nuclease</keyword>